<evidence type="ECO:0000313" key="2">
    <source>
        <dbReference type="EMBL" id="KKL99531.1"/>
    </source>
</evidence>
<feature type="transmembrane region" description="Helical" evidence="1">
    <location>
        <begin position="87"/>
        <end position="105"/>
    </location>
</feature>
<comment type="caution">
    <text evidence="2">The sequence shown here is derived from an EMBL/GenBank/DDBJ whole genome shotgun (WGS) entry which is preliminary data.</text>
</comment>
<evidence type="ECO:0000256" key="1">
    <source>
        <dbReference type="SAM" id="Phobius"/>
    </source>
</evidence>
<keyword evidence="1" id="KW-1133">Transmembrane helix</keyword>
<organism evidence="2">
    <name type="scientific">marine sediment metagenome</name>
    <dbReference type="NCBI Taxonomy" id="412755"/>
    <lineage>
        <taxon>unclassified sequences</taxon>
        <taxon>metagenomes</taxon>
        <taxon>ecological metagenomes</taxon>
    </lineage>
</organism>
<feature type="transmembrane region" description="Helical" evidence="1">
    <location>
        <begin position="117"/>
        <end position="138"/>
    </location>
</feature>
<sequence length="185" mass="21674">QLYNHFLKNYAFIDILILSTGYLWRALAGCVIIEEYVSGWLYFAIFEIALFLSIAKRKGDLKLLGKEKAVEHKKVYDQYSQKLLDQFYVMTAGSLFMTYSLYLIFKFNLNIPENASLNELLVIVTIPISLYLIMRFMYLTSAKPEIARNTEKAFLDRGMIIAFFTLLVILIFSFYFDEIIEILKF</sequence>
<keyword evidence="1" id="KW-0812">Transmembrane</keyword>
<protein>
    <recommendedName>
        <fullName evidence="3">Prenyltransferase</fullName>
    </recommendedName>
</protein>
<proteinExistence type="predicted"/>
<name>A0A0F9H951_9ZZZZ</name>
<feature type="non-terminal residue" evidence="2">
    <location>
        <position position="1"/>
    </location>
</feature>
<keyword evidence="1" id="KW-0472">Membrane</keyword>
<gene>
    <name evidence="2" type="ORF">LCGC14_1813470</name>
</gene>
<feature type="transmembrane region" description="Helical" evidence="1">
    <location>
        <begin position="36"/>
        <end position="55"/>
    </location>
</feature>
<reference evidence="2" key="1">
    <citation type="journal article" date="2015" name="Nature">
        <title>Complex archaea that bridge the gap between prokaryotes and eukaryotes.</title>
        <authorList>
            <person name="Spang A."/>
            <person name="Saw J.H."/>
            <person name="Jorgensen S.L."/>
            <person name="Zaremba-Niedzwiedzka K."/>
            <person name="Martijn J."/>
            <person name="Lind A.E."/>
            <person name="van Eijk R."/>
            <person name="Schleper C."/>
            <person name="Guy L."/>
            <person name="Ettema T.J."/>
        </authorList>
    </citation>
    <scope>NUCLEOTIDE SEQUENCE</scope>
</reference>
<accession>A0A0F9H951</accession>
<feature type="transmembrane region" description="Helical" evidence="1">
    <location>
        <begin position="158"/>
        <end position="176"/>
    </location>
</feature>
<dbReference type="AlphaFoldDB" id="A0A0F9H951"/>
<evidence type="ECO:0008006" key="3">
    <source>
        <dbReference type="Google" id="ProtNLM"/>
    </source>
</evidence>
<dbReference type="EMBL" id="LAZR01017653">
    <property type="protein sequence ID" value="KKL99531.1"/>
    <property type="molecule type" value="Genomic_DNA"/>
</dbReference>
<feature type="transmembrane region" description="Helical" evidence="1">
    <location>
        <begin position="6"/>
        <end position="24"/>
    </location>
</feature>